<keyword evidence="1 2" id="KW-0533">Nickel</keyword>
<dbReference type="Pfam" id="PF01969">
    <property type="entry name" value="Ni_insertion"/>
    <property type="match status" value="1"/>
</dbReference>
<dbReference type="GO" id="GO:0016829">
    <property type="term" value="F:lyase activity"/>
    <property type="evidence" value="ECO:0007669"/>
    <property type="project" value="UniProtKB-UniRule"/>
</dbReference>
<feature type="region of interest" description="Disordered" evidence="3">
    <location>
        <begin position="72"/>
        <end position="91"/>
    </location>
</feature>
<dbReference type="InterPro" id="IPR002822">
    <property type="entry name" value="Ni_insertion"/>
</dbReference>
<protein>
    <recommendedName>
        <fullName evidence="2">Pyridinium-3,5-bisthiocarboxylic acid mononucleotide nickel insertion protein</fullName>
        <shortName evidence="2">P2TMN nickel insertion protein</shortName>
        <ecNumber evidence="2">4.99.1.12</ecNumber>
    </recommendedName>
    <alternativeName>
        <fullName evidence="2">Nickel-pincer cofactor biosynthesis protein LarC</fullName>
    </alternativeName>
</protein>
<reference evidence="4 5" key="2">
    <citation type="submission" date="2017-10" db="EMBL/GenBank/DDBJ databases">
        <authorList>
            <person name="Banno H."/>
            <person name="Chua N.-H."/>
        </authorList>
    </citation>
    <scope>NUCLEOTIDE SEQUENCE [LARGE SCALE GENOMIC DNA]</scope>
    <source>
        <strain evidence="4 5">JK626</strain>
    </source>
</reference>
<dbReference type="GO" id="GO:0016151">
    <property type="term" value="F:nickel cation binding"/>
    <property type="evidence" value="ECO:0007669"/>
    <property type="project" value="UniProtKB-UniRule"/>
</dbReference>
<evidence type="ECO:0000313" key="4">
    <source>
        <dbReference type="EMBL" id="PHU34603.1"/>
    </source>
</evidence>
<evidence type="ECO:0000256" key="1">
    <source>
        <dbReference type="ARBA" id="ARBA00022596"/>
    </source>
</evidence>
<name>A0A2G3DUM5_9FIRM</name>
<dbReference type="EC" id="4.99.1.12" evidence="2"/>
<accession>A0A2G3DUM5</accession>
<dbReference type="HAMAP" id="MF_01074">
    <property type="entry name" value="LarC"/>
    <property type="match status" value="1"/>
</dbReference>
<dbReference type="Gene3D" id="3.30.70.1380">
    <property type="entry name" value="Transcriptional regulatory protein pf0864 domain like"/>
    <property type="match status" value="1"/>
</dbReference>
<dbReference type="GO" id="GO:0051604">
    <property type="term" value="P:protein maturation"/>
    <property type="evidence" value="ECO:0007669"/>
    <property type="project" value="UniProtKB-UniRule"/>
</dbReference>
<evidence type="ECO:0000313" key="5">
    <source>
        <dbReference type="Proteomes" id="UP000225889"/>
    </source>
</evidence>
<comment type="catalytic activity">
    <reaction evidence="2">
        <text>Ni(II)-pyridinium-3,5-bisthiocarboxylate mononucleotide = pyridinium-3,5-bisthiocarboxylate mononucleotide + Ni(2+)</text>
        <dbReference type="Rhea" id="RHEA:54784"/>
        <dbReference type="ChEBI" id="CHEBI:49786"/>
        <dbReference type="ChEBI" id="CHEBI:137372"/>
        <dbReference type="ChEBI" id="CHEBI:137373"/>
        <dbReference type="EC" id="4.99.1.12"/>
    </reaction>
</comment>
<organism evidence="4 5">
    <name type="scientific">Pseudobutyrivibrio ruminis</name>
    <dbReference type="NCBI Taxonomy" id="46206"/>
    <lineage>
        <taxon>Bacteria</taxon>
        <taxon>Bacillati</taxon>
        <taxon>Bacillota</taxon>
        <taxon>Clostridia</taxon>
        <taxon>Lachnospirales</taxon>
        <taxon>Lachnospiraceae</taxon>
        <taxon>Pseudobutyrivibrio</taxon>
    </lineage>
</organism>
<dbReference type="RefSeq" id="WP_099392184.1">
    <property type="nucleotide sequence ID" value="NZ_PDYF01000017.1"/>
</dbReference>
<comment type="similarity">
    <text evidence="2">Belongs to the LarC family.</text>
</comment>
<dbReference type="AlphaFoldDB" id="A0A2G3DUM5"/>
<dbReference type="PANTHER" id="PTHR36566">
    <property type="entry name" value="NICKEL INSERTION PROTEIN-RELATED"/>
    <property type="match status" value="1"/>
</dbReference>
<proteinExistence type="inferred from homology"/>
<dbReference type="EMBL" id="PDYF01000017">
    <property type="protein sequence ID" value="PHU34603.1"/>
    <property type="molecule type" value="Genomic_DNA"/>
</dbReference>
<evidence type="ECO:0000256" key="2">
    <source>
        <dbReference type="HAMAP-Rule" id="MF_01074"/>
    </source>
</evidence>
<comment type="function">
    <text evidence="2">Involved in the biosynthesis of a nickel-pincer cofactor ((SCS)Ni(II) pincer complex). Binds Ni(2+), and functions in nickel delivery to pyridinium-3,5-bisthiocarboxylic acid mononucleotide (P2TMN), to form the mature cofactor. Is thus probably required for the activation of nickel-pincer cofactor-dependent enzymes.</text>
</comment>
<gene>
    <name evidence="2" type="primary">larC</name>
    <name evidence="4" type="ORF">CSX01_09300</name>
</gene>
<reference evidence="4 5" key="1">
    <citation type="submission" date="2017-10" db="EMBL/GenBank/DDBJ databases">
        <title>Resolving the taxonomy of Roseburia spp., Eubacterium rectale and Agathobacter spp. through phylogenomic analysis.</title>
        <authorList>
            <person name="Sheridan P.O."/>
            <person name="Walker A.W."/>
            <person name="Duncan S.H."/>
            <person name="Scott K.P."/>
            <person name="Toole P.W.O."/>
            <person name="Luis P."/>
            <person name="Flint H.J."/>
        </authorList>
    </citation>
    <scope>NUCLEOTIDE SEQUENCE [LARGE SCALE GENOMIC DNA]</scope>
    <source>
        <strain evidence="4 5">JK626</strain>
    </source>
</reference>
<dbReference type="PANTHER" id="PTHR36566:SF1">
    <property type="entry name" value="PYRIDINIUM-3,5-BISTHIOCARBOXYLIC ACID MONONUCLEOTIDE NICKEL INSERTION PROTEIN"/>
    <property type="match status" value="1"/>
</dbReference>
<keyword evidence="2" id="KW-0456">Lyase</keyword>
<feature type="compositionally biased region" description="Basic and acidic residues" evidence="3">
    <location>
        <begin position="72"/>
        <end position="81"/>
    </location>
</feature>
<dbReference type="Proteomes" id="UP000225889">
    <property type="component" value="Unassembled WGS sequence"/>
</dbReference>
<evidence type="ECO:0000256" key="3">
    <source>
        <dbReference type="SAM" id="MobiDB-lite"/>
    </source>
</evidence>
<sequence>MKTLYIECKMGAAGDMLTAALLELVDDKDEALKELNKIGIPGVTYTASSAEKCGINGTHVTVSINGVEEEIEHSHHDEHNHNHEHHHHSHSSLADITHIIEHLSVDDAVKKHGIEIYNSIAEAESAVHGEPVSEIHFHEVGTMDAIADVIAVCYLINKLQVENIIVSPINVGSGTVKCAHGILPVPAPATALLLKGLPTYSGTVESELCTPTGAAILKHFGAEFKAMPTMTTEKIGYGMGKKDFPVANCVRIFLGETIGSTDEIIELNCNIDDMTGEDLGFALDAIYEAGAREAFFTPVQMKKNRPGVLLTVITTAAEKDTVVKAIFANTTTIGIREKACNRFILDRKIETIDTPLGPVRVKKSSGYGVQKSKVEFDDLSKIAKEKGLSLTEVRTTIAPFINE</sequence>
<comment type="caution">
    <text evidence="4">The sequence shown here is derived from an EMBL/GenBank/DDBJ whole genome shotgun (WGS) entry which is preliminary data.</text>
</comment>
<dbReference type="NCBIfam" id="TIGR00299">
    <property type="entry name" value="nickel pincer cofactor biosynthesis protein LarC"/>
    <property type="match status" value="1"/>
</dbReference>